<evidence type="ECO:0000256" key="1">
    <source>
        <dbReference type="ARBA" id="ARBA00008136"/>
    </source>
</evidence>
<organism evidence="9 10">
    <name type="scientific">Pontibacter locisalis</name>
    <dbReference type="NCBI Taxonomy" id="1719035"/>
    <lineage>
        <taxon>Bacteria</taxon>
        <taxon>Pseudomonadati</taxon>
        <taxon>Bacteroidota</taxon>
        <taxon>Cytophagia</taxon>
        <taxon>Cytophagales</taxon>
        <taxon>Hymenobacteraceae</taxon>
        <taxon>Pontibacter</taxon>
    </lineage>
</organism>
<keyword evidence="2 8" id="KW-0645">Protease</keyword>
<reference evidence="10" key="1">
    <citation type="journal article" date="2019" name="Int. J. Syst. Evol. Microbiol.">
        <title>The Global Catalogue of Microorganisms (GCM) 10K type strain sequencing project: providing services to taxonomists for standard genome sequencing and annotation.</title>
        <authorList>
            <consortium name="The Broad Institute Genomics Platform"/>
            <consortium name="The Broad Institute Genome Sequencing Center for Infectious Disease"/>
            <person name="Wu L."/>
            <person name="Ma J."/>
        </authorList>
    </citation>
    <scope>NUCLEOTIDE SEQUENCE [LARGE SCALE GENOMIC DNA]</scope>
    <source>
        <strain evidence="10">KCTC 42498</strain>
    </source>
</reference>
<evidence type="ECO:0000256" key="5">
    <source>
        <dbReference type="ARBA" id="ARBA00023124"/>
    </source>
</evidence>
<sequence>MCGRYTIIPKKGAKGGSKAVKLLEKYHANTRYNAAPSQLLPVMTNEEPDKLQFFSWGLLPHWSKEKSYKHKFVNARTETLTEKPMFRELINSKRCLVPADSFYEWRTSSAGKQPYRFLLKNEELFSFAGLWDEWADKETGEVVGSFTIITTEANELVRPTHDRMPVMLHPKEEEAWLDVTKGNKVLLDLLKPYPAEEMKEYAVSPLVNSPVNDSPAVVAPVPEQGSLFS</sequence>
<dbReference type="GO" id="GO:0016787">
    <property type="term" value="F:hydrolase activity"/>
    <property type="evidence" value="ECO:0007669"/>
    <property type="project" value="UniProtKB-KW"/>
</dbReference>
<dbReference type="PANTHER" id="PTHR13604">
    <property type="entry name" value="DC12-RELATED"/>
    <property type="match status" value="1"/>
</dbReference>
<dbReference type="EC" id="3.4.-.-" evidence="8"/>
<comment type="caution">
    <text evidence="9">The sequence shown here is derived from an EMBL/GenBank/DDBJ whole genome shotgun (WGS) entry which is preliminary data.</text>
</comment>
<accession>A0ABW5IN41</accession>
<keyword evidence="5" id="KW-0190">Covalent protein-DNA linkage</keyword>
<dbReference type="Pfam" id="PF02586">
    <property type="entry name" value="SRAP"/>
    <property type="match status" value="1"/>
</dbReference>
<dbReference type="EMBL" id="JBHULU010000013">
    <property type="protein sequence ID" value="MFD2514189.1"/>
    <property type="molecule type" value="Genomic_DNA"/>
</dbReference>
<keyword evidence="7" id="KW-0456">Lyase</keyword>
<dbReference type="SUPFAM" id="SSF143081">
    <property type="entry name" value="BB1717-like"/>
    <property type="match status" value="1"/>
</dbReference>
<keyword evidence="4 8" id="KW-0378">Hydrolase</keyword>
<dbReference type="PANTHER" id="PTHR13604:SF0">
    <property type="entry name" value="ABASIC SITE PROCESSING PROTEIN HMCES"/>
    <property type="match status" value="1"/>
</dbReference>
<dbReference type="InterPro" id="IPR003738">
    <property type="entry name" value="SRAP"/>
</dbReference>
<protein>
    <recommendedName>
        <fullName evidence="8">Abasic site processing protein</fullName>
        <ecNumber evidence="8">3.4.-.-</ecNumber>
    </recommendedName>
</protein>
<evidence type="ECO:0000256" key="7">
    <source>
        <dbReference type="ARBA" id="ARBA00023239"/>
    </source>
</evidence>
<dbReference type="RefSeq" id="WP_377506270.1">
    <property type="nucleotide sequence ID" value="NZ_JBHULU010000013.1"/>
</dbReference>
<dbReference type="Gene3D" id="3.90.1680.10">
    <property type="entry name" value="SOS response associated peptidase-like"/>
    <property type="match status" value="1"/>
</dbReference>
<gene>
    <name evidence="9" type="ORF">ACFSRY_09950</name>
</gene>
<evidence type="ECO:0000313" key="10">
    <source>
        <dbReference type="Proteomes" id="UP001597544"/>
    </source>
</evidence>
<comment type="similarity">
    <text evidence="1 8">Belongs to the SOS response-associated peptidase family.</text>
</comment>
<evidence type="ECO:0000256" key="8">
    <source>
        <dbReference type="RuleBase" id="RU364100"/>
    </source>
</evidence>
<evidence type="ECO:0000313" key="9">
    <source>
        <dbReference type="EMBL" id="MFD2514189.1"/>
    </source>
</evidence>
<evidence type="ECO:0000256" key="2">
    <source>
        <dbReference type="ARBA" id="ARBA00022670"/>
    </source>
</evidence>
<evidence type="ECO:0000256" key="6">
    <source>
        <dbReference type="ARBA" id="ARBA00023125"/>
    </source>
</evidence>
<evidence type="ECO:0000256" key="4">
    <source>
        <dbReference type="ARBA" id="ARBA00022801"/>
    </source>
</evidence>
<keyword evidence="6" id="KW-0238">DNA-binding</keyword>
<evidence type="ECO:0000256" key="3">
    <source>
        <dbReference type="ARBA" id="ARBA00022763"/>
    </source>
</evidence>
<dbReference type="InterPro" id="IPR036590">
    <property type="entry name" value="SRAP-like"/>
</dbReference>
<proteinExistence type="inferred from homology"/>
<name>A0ABW5IN41_9BACT</name>
<dbReference type="Proteomes" id="UP001597544">
    <property type="component" value="Unassembled WGS sequence"/>
</dbReference>
<keyword evidence="3" id="KW-0227">DNA damage</keyword>
<keyword evidence="10" id="KW-1185">Reference proteome</keyword>